<name>A0A844QC21_9HYPH</name>
<dbReference type="CDD" id="cd02969">
    <property type="entry name" value="PRX_like1"/>
    <property type="match status" value="1"/>
</dbReference>
<dbReference type="PROSITE" id="PS51352">
    <property type="entry name" value="THIOREDOXIN_2"/>
    <property type="match status" value="1"/>
</dbReference>
<evidence type="ECO:0000259" key="1">
    <source>
        <dbReference type="PROSITE" id="PS51352"/>
    </source>
</evidence>
<dbReference type="GO" id="GO:0016491">
    <property type="term" value="F:oxidoreductase activity"/>
    <property type="evidence" value="ECO:0007669"/>
    <property type="project" value="InterPro"/>
</dbReference>
<organism evidence="2 3">
    <name type="scientific">Nitratireductor arenosus</name>
    <dbReference type="NCBI Taxonomy" id="2682096"/>
    <lineage>
        <taxon>Bacteria</taxon>
        <taxon>Pseudomonadati</taxon>
        <taxon>Pseudomonadota</taxon>
        <taxon>Alphaproteobacteria</taxon>
        <taxon>Hyphomicrobiales</taxon>
        <taxon>Phyllobacteriaceae</taxon>
        <taxon>Nitratireductor</taxon>
    </lineage>
</organism>
<dbReference type="GO" id="GO:0016209">
    <property type="term" value="F:antioxidant activity"/>
    <property type="evidence" value="ECO:0007669"/>
    <property type="project" value="InterPro"/>
</dbReference>
<keyword evidence="3" id="KW-1185">Reference proteome</keyword>
<gene>
    <name evidence="2" type="ORF">GN330_05915</name>
</gene>
<dbReference type="AlphaFoldDB" id="A0A844QC21"/>
<dbReference type="Gene3D" id="3.40.30.10">
    <property type="entry name" value="Glutaredoxin"/>
    <property type="match status" value="1"/>
</dbReference>
<feature type="domain" description="Thioredoxin" evidence="1">
    <location>
        <begin position="8"/>
        <end position="160"/>
    </location>
</feature>
<dbReference type="SUPFAM" id="SSF52833">
    <property type="entry name" value="Thioredoxin-like"/>
    <property type="match status" value="1"/>
</dbReference>
<evidence type="ECO:0000313" key="3">
    <source>
        <dbReference type="Proteomes" id="UP000463224"/>
    </source>
</evidence>
<dbReference type="PANTHER" id="PTHR43640:SF1">
    <property type="entry name" value="THIOREDOXIN-DEPENDENT PEROXIREDOXIN"/>
    <property type="match status" value="1"/>
</dbReference>
<comment type="caution">
    <text evidence="2">The sequence shown here is derived from an EMBL/GenBank/DDBJ whole genome shotgun (WGS) entry which is preliminary data.</text>
</comment>
<dbReference type="Pfam" id="PF00578">
    <property type="entry name" value="AhpC-TSA"/>
    <property type="match status" value="1"/>
</dbReference>
<dbReference type="PANTHER" id="PTHR43640">
    <property type="entry name" value="OS07G0260300 PROTEIN"/>
    <property type="match status" value="1"/>
</dbReference>
<reference evidence="2 3" key="1">
    <citation type="submission" date="2019-12" db="EMBL/GenBank/DDBJ databases">
        <title>Nitratireductor arenosus sp. nov., Isolated from sea sand, Jeju island, South Korea.</title>
        <authorList>
            <person name="Kim W."/>
        </authorList>
    </citation>
    <scope>NUCLEOTIDE SEQUENCE [LARGE SCALE GENOMIC DNA]</scope>
    <source>
        <strain evidence="2 3">CAU 1489</strain>
    </source>
</reference>
<accession>A0A844QC21</accession>
<dbReference type="InterPro" id="IPR013766">
    <property type="entry name" value="Thioredoxin_domain"/>
</dbReference>
<dbReference type="InterPro" id="IPR000866">
    <property type="entry name" value="AhpC/TSA"/>
</dbReference>
<dbReference type="InterPro" id="IPR036249">
    <property type="entry name" value="Thioredoxin-like_sf"/>
</dbReference>
<proteinExistence type="predicted"/>
<dbReference type="RefSeq" id="WP_156711687.1">
    <property type="nucleotide sequence ID" value="NZ_WPHG01000001.1"/>
</dbReference>
<sequence length="185" mass="20329">MAAIPPVCEFGWPAVDAILPGTDGNKHQLSDLAGPGGLVVAFICNHCPYVKAVIGRIVRDASDLRDNGIGFVAINSNDATSHPEDSFENMKRFAEKHRFSFPYLHDEDQSVARAYGAACTPDFFGFNADLKLQYRGRLDASRREEGPADLRRDLYEAMLQVARTGEGPREQIASIGCSIKWRDAA</sequence>
<evidence type="ECO:0000313" key="2">
    <source>
        <dbReference type="EMBL" id="MVA96782.1"/>
    </source>
</evidence>
<dbReference type="EMBL" id="WPHG01000001">
    <property type="protein sequence ID" value="MVA96782.1"/>
    <property type="molecule type" value="Genomic_DNA"/>
</dbReference>
<dbReference type="Proteomes" id="UP000463224">
    <property type="component" value="Unassembled WGS sequence"/>
</dbReference>
<protein>
    <submittedName>
        <fullName evidence="2">Redoxin domain-containing protein</fullName>
    </submittedName>
</protein>
<dbReference type="InterPro" id="IPR047262">
    <property type="entry name" value="PRX-like1"/>
</dbReference>